<keyword evidence="1" id="KW-1133">Transmembrane helix</keyword>
<evidence type="ECO:0000313" key="3">
    <source>
        <dbReference type="Proteomes" id="UP001446871"/>
    </source>
</evidence>
<evidence type="ECO:0000313" key="2">
    <source>
        <dbReference type="EMBL" id="KAK8067818.1"/>
    </source>
</evidence>
<feature type="transmembrane region" description="Helical" evidence="1">
    <location>
        <begin position="147"/>
        <end position="166"/>
    </location>
</feature>
<comment type="caution">
    <text evidence="2">The sequence shown here is derived from an EMBL/GenBank/DDBJ whole genome shotgun (WGS) entry which is preliminary data.</text>
</comment>
<proteinExistence type="predicted"/>
<keyword evidence="1" id="KW-0472">Membrane</keyword>
<evidence type="ECO:0000256" key="1">
    <source>
        <dbReference type="SAM" id="Phobius"/>
    </source>
</evidence>
<reference evidence="2 3" key="1">
    <citation type="submission" date="2023-01" db="EMBL/GenBank/DDBJ databases">
        <title>Analysis of 21 Apiospora genomes using comparative genomics revels a genus with tremendous synthesis potential of carbohydrate active enzymes and secondary metabolites.</title>
        <authorList>
            <person name="Sorensen T."/>
        </authorList>
    </citation>
    <scope>NUCLEOTIDE SEQUENCE [LARGE SCALE GENOMIC DNA]</scope>
    <source>
        <strain evidence="2 3">CBS 83171</strain>
    </source>
</reference>
<accession>A0ABR1VD10</accession>
<keyword evidence="1" id="KW-0812">Transmembrane</keyword>
<dbReference type="EMBL" id="JAQQWM010000004">
    <property type="protein sequence ID" value="KAK8067818.1"/>
    <property type="molecule type" value="Genomic_DNA"/>
</dbReference>
<name>A0ABR1VD10_9PEZI</name>
<organism evidence="2 3">
    <name type="scientific">Apiospora saccharicola</name>
    <dbReference type="NCBI Taxonomy" id="335842"/>
    <lineage>
        <taxon>Eukaryota</taxon>
        <taxon>Fungi</taxon>
        <taxon>Dikarya</taxon>
        <taxon>Ascomycota</taxon>
        <taxon>Pezizomycotina</taxon>
        <taxon>Sordariomycetes</taxon>
        <taxon>Xylariomycetidae</taxon>
        <taxon>Amphisphaeriales</taxon>
        <taxon>Apiosporaceae</taxon>
        <taxon>Apiospora</taxon>
    </lineage>
</organism>
<gene>
    <name evidence="2" type="ORF">PG996_006930</name>
</gene>
<keyword evidence="3" id="KW-1185">Reference proteome</keyword>
<dbReference type="Proteomes" id="UP001446871">
    <property type="component" value="Unassembled WGS sequence"/>
</dbReference>
<feature type="transmembrane region" description="Helical" evidence="1">
    <location>
        <begin position="112"/>
        <end position="135"/>
    </location>
</feature>
<sequence length="167" mass="19435">MDKLEFFFETSICPTLDAITDNAAQVETYLLQRMLGLGAETTFRAFPPAALMPSDPDMRNLIRFIYSWGPVFVPLDIMHLAQEWSSVLDKPLRPRDYILPQANNLPGLLFNFAWIFVLNWAIMANTISSILNLYWHWPAKGSKWEEAQQLVWEIFKFFLIFVLILFA</sequence>
<protein>
    <submittedName>
        <fullName evidence="2">Uncharacterized protein</fullName>
    </submittedName>
</protein>